<feature type="chain" id="PRO_5019524052" evidence="2">
    <location>
        <begin position="27"/>
        <end position="72"/>
    </location>
</feature>
<sequence length="72" mass="7965">MIQLMKILLPSFLVVAALLTAEVALAAPAAPTAAPATRSTILTTTANTPDWGKLKRKKRRQAAYQRLRKRRH</sequence>
<proteinExistence type="predicted"/>
<feature type="compositionally biased region" description="Basic residues" evidence="1">
    <location>
        <begin position="54"/>
        <end position="72"/>
    </location>
</feature>
<dbReference type="AlphaFoldDB" id="A0A418QRT7"/>
<dbReference type="Proteomes" id="UP000284250">
    <property type="component" value="Unassembled WGS sequence"/>
</dbReference>
<organism evidence="3 4">
    <name type="scientific">Hymenobacter rubripertinctus</name>
    <dbReference type="NCBI Taxonomy" id="2029981"/>
    <lineage>
        <taxon>Bacteria</taxon>
        <taxon>Pseudomonadati</taxon>
        <taxon>Bacteroidota</taxon>
        <taxon>Cytophagia</taxon>
        <taxon>Cytophagales</taxon>
        <taxon>Hymenobacteraceae</taxon>
        <taxon>Hymenobacter</taxon>
    </lineage>
</organism>
<dbReference type="EMBL" id="QYCN01000026">
    <property type="protein sequence ID" value="RIY07811.1"/>
    <property type="molecule type" value="Genomic_DNA"/>
</dbReference>
<comment type="caution">
    <text evidence="3">The sequence shown here is derived from an EMBL/GenBank/DDBJ whole genome shotgun (WGS) entry which is preliminary data.</text>
</comment>
<protein>
    <submittedName>
        <fullName evidence="3">Uncharacterized protein</fullName>
    </submittedName>
</protein>
<evidence type="ECO:0000313" key="4">
    <source>
        <dbReference type="Proteomes" id="UP000284250"/>
    </source>
</evidence>
<accession>A0A418QRT7</accession>
<gene>
    <name evidence="3" type="ORF">D0T11_15660</name>
</gene>
<reference evidence="3 4" key="1">
    <citation type="submission" date="2019-01" db="EMBL/GenBank/DDBJ databases">
        <title>Hymenobacter humicola sp. nov., isolated from soils in Antarctica.</title>
        <authorList>
            <person name="Sedlacek I."/>
            <person name="Holochova P."/>
            <person name="Kralova S."/>
            <person name="Pantucek R."/>
            <person name="Stankova E."/>
            <person name="Vrbovska V."/>
            <person name="Kristofova L."/>
            <person name="Svec P."/>
            <person name="Busse H.-J."/>
        </authorList>
    </citation>
    <scope>NUCLEOTIDE SEQUENCE [LARGE SCALE GENOMIC DNA]</scope>
    <source>
        <strain evidence="3 4">CCM 8852</strain>
    </source>
</reference>
<feature type="region of interest" description="Disordered" evidence="1">
    <location>
        <begin position="47"/>
        <end position="72"/>
    </location>
</feature>
<keyword evidence="4" id="KW-1185">Reference proteome</keyword>
<name>A0A418QRT7_9BACT</name>
<feature type="signal peptide" evidence="2">
    <location>
        <begin position="1"/>
        <end position="26"/>
    </location>
</feature>
<keyword evidence="2" id="KW-0732">Signal</keyword>
<evidence type="ECO:0000256" key="2">
    <source>
        <dbReference type="SAM" id="SignalP"/>
    </source>
</evidence>
<evidence type="ECO:0000313" key="3">
    <source>
        <dbReference type="EMBL" id="RIY07811.1"/>
    </source>
</evidence>
<evidence type="ECO:0000256" key="1">
    <source>
        <dbReference type="SAM" id="MobiDB-lite"/>
    </source>
</evidence>